<feature type="region of interest" description="Disordered" evidence="1">
    <location>
        <begin position="53"/>
        <end position="272"/>
    </location>
</feature>
<reference evidence="2 3" key="1">
    <citation type="submission" date="2005-09" db="EMBL/GenBank/DDBJ databases">
        <authorList>
            <person name="Woods D.E."/>
            <person name="Nierman W.C."/>
        </authorList>
    </citation>
    <scope>NUCLEOTIDE SEQUENCE [LARGE SCALE GENOMIC DNA]</scope>
    <source>
        <strain evidence="2 3">1710b</strain>
    </source>
</reference>
<gene>
    <name evidence="2" type="ordered locus">BURPS1710b_A1736</name>
</gene>
<evidence type="ECO:0000256" key="1">
    <source>
        <dbReference type="SAM" id="MobiDB-lite"/>
    </source>
</evidence>
<protein>
    <submittedName>
        <fullName evidence="2">Uncharacterized protein</fullName>
    </submittedName>
</protein>
<evidence type="ECO:0000313" key="3">
    <source>
        <dbReference type="Proteomes" id="UP000002700"/>
    </source>
</evidence>
<feature type="compositionally biased region" description="Basic residues" evidence="1">
    <location>
        <begin position="203"/>
        <end position="239"/>
    </location>
</feature>
<feature type="compositionally biased region" description="Basic and acidic residues" evidence="1">
    <location>
        <begin position="704"/>
        <end position="715"/>
    </location>
</feature>
<feature type="compositionally biased region" description="Basic and acidic residues" evidence="1">
    <location>
        <begin position="634"/>
        <end position="653"/>
    </location>
</feature>
<proteinExistence type="predicted"/>
<organism evidence="2 3">
    <name type="scientific">Burkholderia pseudomallei (strain 1710b)</name>
    <dbReference type="NCBI Taxonomy" id="320372"/>
    <lineage>
        <taxon>Bacteria</taxon>
        <taxon>Pseudomonadati</taxon>
        <taxon>Pseudomonadota</taxon>
        <taxon>Betaproteobacteria</taxon>
        <taxon>Burkholderiales</taxon>
        <taxon>Burkholderiaceae</taxon>
        <taxon>Burkholderia</taxon>
        <taxon>pseudomallei group</taxon>
    </lineage>
</organism>
<dbReference type="HOGENOM" id="CLU_356696_0_0_4"/>
<feature type="region of interest" description="Disordered" evidence="1">
    <location>
        <begin position="342"/>
        <end position="383"/>
    </location>
</feature>
<feature type="region of interest" description="Disordered" evidence="1">
    <location>
        <begin position="727"/>
        <end position="786"/>
    </location>
</feature>
<feature type="compositionally biased region" description="Basic and acidic residues" evidence="1">
    <location>
        <begin position="737"/>
        <end position="760"/>
    </location>
</feature>
<dbReference type="EMBL" id="CP000125">
    <property type="protein sequence ID" value="ABA51649.1"/>
    <property type="molecule type" value="Genomic_DNA"/>
</dbReference>
<feature type="compositionally biased region" description="Basic and acidic residues" evidence="1">
    <location>
        <begin position="438"/>
        <end position="469"/>
    </location>
</feature>
<feature type="compositionally biased region" description="Basic residues" evidence="1">
    <location>
        <begin position="142"/>
        <end position="155"/>
    </location>
</feature>
<feature type="compositionally biased region" description="Basic and acidic residues" evidence="1">
    <location>
        <begin position="192"/>
        <end position="202"/>
    </location>
</feature>
<evidence type="ECO:0000313" key="2">
    <source>
        <dbReference type="EMBL" id="ABA51649.1"/>
    </source>
</evidence>
<accession>Q3JHR1</accession>
<sequence length="786" mass="89042">MNRIIAHRFQLWNFNFNIEIIGLVRRMRKARRISGLAAVGTLGPDLAIYRHLSGGVDGQPTTDQRRREIPRGGRGRAAAAGGRRDHRVRREDGRGGRLQGGLSVGRRRRRELARHPRSRHQHDGRRARRREPDHERDEPAAARRHRYRLGRRVQHRAHDPLVHQGGRGRRAPRGPGRPEALRPPPGQGMRAGGRDGRPDQGGRRRAHRRNLRDHGAHRRRGGRGHRRGDRARDRVRRGGRGHDLPRGDEDARRLPPLQGGGEGADSREPDRVRLDAAVHARRAEGRERRHRALLLRRVPRDEQGRAELLRNGAPRRHAKGRGADDANARATVRLSRLLRVRREAGPAFQPRPQLKRRSTDSRIRTPGEYKDERDEGSSGNGRCGRFQAEEVGCAVGRRGGQYRALHGRQDRQRSALPRLRHSRYRRLERIRGNRAPARARDAAERDRAGRVQGEAARDARAAREREGGARMDSGVRAPDGRDAHRRIGARHRAAREGRPQPAGRARHRGPADGLARLDAAVLVSLFAQRPAHRNRNRRRFDRRAFPAPAARQDAVEIVDRRDAHVADPVRGARVQCLDVHRARDRRHGLGHVFVDHGRDRRAARAEARRRERGRLRDPEPLPHARRSAGRHPPPRREQGSRDRLRPPGVHDLRSAQQGDQGSRAQAVEGSGRPEALQHRRATRIGDVGDQEDVPEPRLVQRGVVSHDGRADRDVHAAVRDRAHRRLERAHHRAAGRQQDHPPERELHRAGRPEVRADREALIGGTRRPGVAPGRFATIVTQSVPTQ</sequence>
<feature type="compositionally biased region" description="Basic residues" evidence="1">
    <location>
        <begin position="483"/>
        <end position="493"/>
    </location>
</feature>
<name>Q3JHR1_BURP1</name>
<feature type="compositionally biased region" description="Basic residues" evidence="1">
    <location>
        <begin position="623"/>
        <end position="633"/>
    </location>
</feature>
<feature type="compositionally biased region" description="Basic and acidic residues" evidence="1">
    <location>
        <begin position="599"/>
        <end position="622"/>
    </location>
</feature>
<dbReference type="Proteomes" id="UP000002700">
    <property type="component" value="Chromosome II"/>
</dbReference>
<feature type="compositionally biased region" description="Basic and acidic residues" evidence="1">
    <location>
        <begin position="357"/>
        <end position="376"/>
    </location>
</feature>
<feature type="compositionally biased region" description="Basic and acidic residues" evidence="1">
    <location>
        <begin position="240"/>
        <end position="253"/>
    </location>
</feature>
<feature type="compositionally biased region" description="Basic residues" evidence="1">
    <location>
        <begin position="105"/>
        <end position="129"/>
    </location>
</feature>
<feature type="region of interest" description="Disordered" evidence="1">
    <location>
        <begin position="430"/>
        <end position="510"/>
    </location>
</feature>
<feature type="compositionally biased region" description="Polar residues" evidence="1">
    <location>
        <begin position="654"/>
        <end position="663"/>
    </location>
</feature>
<dbReference type="AlphaFoldDB" id="Q3JHR1"/>
<feature type="region of interest" description="Disordered" evidence="1">
    <location>
        <begin position="599"/>
        <end position="715"/>
    </location>
</feature>
<dbReference type="EnsemblBacteria" id="ABA51649">
    <property type="protein sequence ID" value="ABA51649"/>
    <property type="gene ID" value="BURPS1710b_A1736"/>
</dbReference>
<dbReference type="KEGG" id="bpm:BURPS1710b_A1736"/>
<feature type="compositionally biased region" description="Basic and acidic residues" evidence="1">
    <location>
        <begin position="130"/>
        <end position="141"/>
    </location>
</feature>
<feature type="region of interest" description="Disordered" evidence="1">
    <location>
        <begin position="305"/>
        <end position="326"/>
    </location>
</feature>